<feature type="compositionally biased region" description="Low complexity" evidence="1">
    <location>
        <begin position="335"/>
        <end position="359"/>
    </location>
</feature>
<gene>
    <name evidence="3" type="ordered locus">ambt_11085</name>
</gene>
<evidence type="ECO:0000313" key="4">
    <source>
        <dbReference type="Proteomes" id="UP000000683"/>
    </source>
</evidence>
<evidence type="ECO:0000313" key="3">
    <source>
        <dbReference type="EMBL" id="AEF03739.1"/>
    </source>
</evidence>
<keyword evidence="2" id="KW-1133">Transmembrane helix</keyword>
<proteinExistence type="predicted"/>
<evidence type="ECO:0000256" key="1">
    <source>
        <dbReference type="SAM" id="MobiDB-lite"/>
    </source>
</evidence>
<dbReference type="Proteomes" id="UP000000683">
    <property type="component" value="Chromosome"/>
</dbReference>
<name>F5ZCX7_ALTNA</name>
<accession>F5ZCX7</accession>
<dbReference type="EMBL" id="CP002339">
    <property type="protein sequence ID" value="AEF03739.1"/>
    <property type="molecule type" value="Genomic_DNA"/>
</dbReference>
<dbReference type="AlphaFoldDB" id="F5ZCX7"/>
<feature type="transmembrane region" description="Helical" evidence="2">
    <location>
        <begin position="32"/>
        <end position="53"/>
    </location>
</feature>
<sequence length="366" mass="41092">MFKKVLHKHWLAWLDKRIPPHSSHALNMRSVFILPSRFGWGFIVMCMCLFLLGTNYQNNLMLLLSYLLLSVMLITLFYSYQNFAAIALSASSPKTVFANTSAHLTLNRIKHSDYKTTPEGLLQAHWLEINKLQLPRRKDTSTISFDIGNREQRLTVPLLLHTRGEHRLPRITFKSAYPFGLYHCWTHLDFDVKVIVYPEPKAGPVCEVVHNTEDAVGGKEDDRQGNEDFFALTDFIEGEPLNRVAWKQVAKTGNWVVKQFSEQKSDDVYLSLPTNTPLEEGLSALTQKIVSMQSQGLHYGLKLGSATFTPNNSISHMHQCLKALATYPNTPFDASSAKSSSHASISPAAPLAAQAADNSDFQGLSK</sequence>
<dbReference type="KEGG" id="alt:ambt_11085"/>
<evidence type="ECO:0000256" key="2">
    <source>
        <dbReference type="SAM" id="Phobius"/>
    </source>
</evidence>
<dbReference type="PANTHER" id="PTHR34351">
    <property type="entry name" value="SLR1927 PROTEIN-RELATED"/>
    <property type="match status" value="1"/>
</dbReference>
<keyword evidence="2" id="KW-0812">Transmembrane</keyword>
<dbReference type="OrthoDB" id="5298497at2"/>
<dbReference type="RefSeq" id="WP_013784671.1">
    <property type="nucleotide sequence ID" value="NC_015554.1"/>
</dbReference>
<keyword evidence="4" id="KW-1185">Reference proteome</keyword>
<protein>
    <submittedName>
        <fullName evidence="3">Uncharacterized protein</fullName>
    </submittedName>
</protein>
<organism evidence="3 4">
    <name type="scientific">Alteromonas naphthalenivorans</name>
    <dbReference type="NCBI Taxonomy" id="715451"/>
    <lineage>
        <taxon>Bacteria</taxon>
        <taxon>Pseudomonadati</taxon>
        <taxon>Pseudomonadota</taxon>
        <taxon>Gammaproteobacteria</taxon>
        <taxon>Alteromonadales</taxon>
        <taxon>Alteromonadaceae</taxon>
        <taxon>Alteromonas/Salinimonas group</taxon>
        <taxon>Alteromonas</taxon>
    </lineage>
</organism>
<dbReference type="eggNOG" id="COG1721">
    <property type="taxonomic scope" value="Bacteria"/>
</dbReference>
<dbReference type="HOGENOM" id="CLU_054568_0_0_6"/>
<feature type="region of interest" description="Disordered" evidence="1">
    <location>
        <begin position="335"/>
        <end position="366"/>
    </location>
</feature>
<feature type="transmembrane region" description="Helical" evidence="2">
    <location>
        <begin position="60"/>
        <end position="80"/>
    </location>
</feature>
<reference evidence="3 4" key="1">
    <citation type="journal article" date="2011" name="J. Bacteriol.">
        <title>Complete genome sequence of the polycyclic aromatic hydrocarbon-degrading bacterium Alteromonas sp. strain SN2.</title>
        <authorList>
            <person name="Jin H.M."/>
            <person name="Jeong H."/>
            <person name="Moon E.J."/>
            <person name="Math R.K."/>
            <person name="Lee K."/>
            <person name="Kim H.J."/>
            <person name="Jeon C.O."/>
            <person name="Oh T.K."/>
            <person name="Kim J.F."/>
        </authorList>
    </citation>
    <scope>NUCLEOTIDE SEQUENCE [LARGE SCALE GENOMIC DNA]</scope>
    <source>
        <strain evidence="4">JCM 17741 / KACC 18427 / KCTC 11700BP / SN2</strain>
    </source>
</reference>
<keyword evidence="2" id="KW-0472">Membrane</keyword>
<dbReference type="PANTHER" id="PTHR34351:SF1">
    <property type="entry name" value="SLR1927 PROTEIN"/>
    <property type="match status" value="1"/>
</dbReference>